<evidence type="ECO:0000313" key="2">
    <source>
        <dbReference type="EMBL" id="JAC73512.1"/>
    </source>
</evidence>
<proteinExistence type="predicted"/>
<feature type="non-terminal residue" evidence="2">
    <location>
        <position position="71"/>
    </location>
</feature>
<reference evidence="2" key="1">
    <citation type="submission" date="2014-05" db="EMBL/GenBank/DDBJ databases">
        <title>The transcriptome of the halophilic microalga Tetraselmis sp. GSL018 isolated from the Great Salt Lake, Utah.</title>
        <authorList>
            <person name="Jinkerson R.E."/>
            <person name="D'Adamo S."/>
            <person name="Posewitz M.C."/>
        </authorList>
    </citation>
    <scope>NUCLEOTIDE SEQUENCE</scope>
    <source>
        <strain evidence="2">GSL018</strain>
    </source>
</reference>
<dbReference type="AlphaFoldDB" id="A0A061RKN9"/>
<dbReference type="EMBL" id="GBEZ01012369">
    <property type="protein sequence ID" value="JAC73512.1"/>
    <property type="molecule type" value="Transcribed_RNA"/>
</dbReference>
<feature type="compositionally biased region" description="Polar residues" evidence="1">
    <location>
        <begin position="1"/>
        <end position="10"/>
    </location>
</feature>
<organism evidence="2">
    <name type="scientific">Tetraselmis sp. GSL018</name>
    <dbReference type="NCBI Taxonomy" id="582737"/>
    <lineage>
        <taxon>Eukaryota</taxon>
        <taxon>Viridiplantae</taxon>
        <taxon>Chlorophyta</taxon>
        <taxon>core chlorophytes</taxon>
        <taxon>Chlorodendrophyceae</taxon>
        <taxon>Chlorodendrales</taxon>
        <taxon>Chlorodendraceae</taxon>
        <taxon>Tetraselmis</taxon>
    </lineage>
</organism>
<feature type="region of interest" description="Disordered" evidence="1">
    <location>
        <begin position="1"/>
        <end position="47"/>
    </location>
</feature>
<accession>A0A061RKN9</accession>
<sequence length="71" mass="7960">DYAATENNDISGPMRSQRRVQRLPLSSWSETERPSSSTRNKNERATPATLAVLQKMVGDIVDCMVVDVRHS</sequence>
<gene>
    <name evidence="2" type="ORF">TSPGSL018_28717</name>
</gene>
<evidence type="ECO:0000256" key="1">
    <source>
        <dbReference type="SAM" id="MobiDB-lite"/>
    </source>
</evidence>
<feature type="compositionally biased region" description="Low complexity" evidence="1">
    <location>
        <begin position="26"/>
        <end position="39"/>
    </location>
</feature>
<feature type="non-terminal residue" evidence="2">
    <location>
        <position position="1"/>
    </location>
</feature>
<name>A0A061RKN9_9CHLO</name>
<protein>
    <submittedName>
        <fullName evidence="2">Uncharacterized protein</fullName>
    </submittedName>
</protein>